<name>A0A383VKR3_TETOB</name>
<keyword evidence="3" id="KW-1185">Reference proteome</keyword>
<gene>
    <name evidence="2" type="ORF">BQ4739_LOCUS5852</name>
</gene>
<organism evidence="2 3">
    <name type="scientific">Tetradesmus obliquus</name>
    <name type="common">Green alga</name>
    <name type="synonym">Acutodesmus obliquus</name>
    <dbReference type="NCBI Taxonomy" id="3088"/>
    <lineage>
        <taxon>Eukaryota</taxon>
        <taxon>Viridiplantae</taxon>
        <taxon>Chlorophyta</taxon>
        <taxon>core chlorophytes</taxon>
        <taxon>Chlorophyceae</taxon>
        <taxon>CS clade</taxon>
        <taxon>Sphaeropleales</taxon>
        <taxon>Scenedesmaceae</taxon>
        <taxon>Tetradesmus</taxon>
    </lineage>
</organism>
<dbReference type="STRING" id="3088.A0A383VKR3"/>
<accession>A0A383VKR3</accession>
<protein>
    <recommendedName>
        <fullName evidence="4">MYND-type domain-containing protein</fullName>
    </recommendedName>
</protein>
<dbReference type="Proteomes" id="UP000256970">
    <property type="component" value="Unassembled WGS sequence"/>
</dbReference>
<feature type="region of interest" description="Disordered" evidence="1">
    <location>
        <begin position="64"/>
        <end position="99"/>
    </location>
</feature>
<evidence type="ECO:0000313" key="3">
    <source>
        <dbReference type="Proteomes" id="UP000256970"/>
    </source>
</evidence>
<evidence type="ECO:0008006" key="4">
    <source>
        <dbReference type="Google" id="ProtNLM"/>
    </source>
</evidence>
<proteinExistence type="predicted"/>
<reference evidence="2 3" key="1">
    <citation type="submission" date="2016-10" db="EMBL/GenBank/DDBJ databases">
        <authorList>
            <person name="Cai Z."/>
        </authorList>
    </citation>
    <scope>NUCLEOTIDE SEQUENCE [LARGE SCALE GENOMIC DNA]</scope>
</reference>
<evidence type="ECO:0000313" key="2">
    <source>
        <dbReference type="EMBL" id="SZX65419.1"/>
    </source>
</evidence>
<dbReference type="AlphaFoldDB" id="A0A383VKR3"/>
<sequence length="222" mass="22962">MVESCLKLSPDGEQHRSAEREWRQVWQQGVLRASLGVWNIIWAAAADTATAAVEEAATGASAAGGSTACHASGAEASSSGTASGAAGCSSSSGSTDSSSSSDQQVMWGYLLRLQHLNPRWTAAVTAYRAEVEALPRAPGTGHFIQVVDALVGQQYATAVELIRALAAAVPLPAVCNNPSCERLARVSEAAAASKRCAGCKAADWRRHKHACPRMAAAGEACL</sequence>
<evidence type="ECO:0000256" key="1">
    <source>
        <dbReference type="SAM" id="MobiDB-lite"/>
    </source>
</evidence>
<dbReference type="EMBL" id="FNXT01000638">
    <property type="protein sequence ID" value="SZX65419.1"/>
    <property type="molecule type" value="Genomic_DNA"/>
</dbReference>